<feature type="domain" description="Nudix hydrolase" evidence="4">
    <location>
        <begin position="16"/>
        <end position="151"/>
    </location>
</feature>
<dbReference type="InterPro" id="IPR000086">
    <property type="entry name" value="NUDIX_hydrolase_dom"/>
</dbReference>
<feature type="domain" description="Nudix hydrolase" evidence="4">
    <location>
        <begin position="182"/>
        <end position="314"/>
    </location>
</feature>
<dbReference type="InterPro" id="IPR020084">
    <property type="entry name" value="NUDIX_hydrolase_CS"/>
</dbReference>
<dbReference type="AlphaFoldDB" id="A0A3G8Y7Z3"/>
<protein>
    <submittedName>
        <fullName evidence="5">NUDIX domain-containing protein</fullName>
    </submittedName>
</protein>
<dbReference type="SUPFAM" id="SSF55811">
    <property type="entry name" value="Nudix"/>
    <property type="match status" value="2"/>
</dbReference>
<proteinExistence type="inferred from homology"/>
<dbReference type="Pfam" id="PF00293">
    <property type="entry name" value="NUDIX"/>
    <property type="match status" value="2"/>
</dbReference>
<dbReference type="InterPro" id="IPR020476">
    <property type="entry name" value="Nudix_hydrolase"/>
</dbReference>
<accession>A0A3G8Y7Z3</accession>
<dbReference type="EMBL" id="CP034183">
    <property type="protein sequence ID" value="AZI41499.1"/>
    <property type="molecule type" value="Genomic_DNA"/>
</dbReference>
<evidence type="ECO:0000256" key="1">
    <source>
        <dbReference type="ARBA" id="ARBA00001946"/>
    </source>
</evidence>
<evidence type="ECO:0000256" key="3">
    <source>
        <dbReference type="RuleBase" id="RU003476"/>
    </source>
</evidence>
<dbReference type="KEGG" id="dph:EHF33_00950"/>
<evidence type="ECO:0000259" key="4">
    <source>
        <dbReference type="PROSITE" id="PS51462"/>
    </source>
</evidence>
<reference evidence="5 6" key="1">
    <citation type="submission" date="2018-11" db="EMBL/GenBank/DDBJ databases">
        <title>Deinococcus shelandsis sp. nov., isolated from South Shetland Islands soil of Antarctica.</title>
        <authorList>
            <person name="Tian J."/>
        </authorList>
    </citation>
    <scope>NUCLEOTIDE SEQUENCE [LARGE SCALE GENOMIC DNA]</scope>
    <source>
        <strain evidence="5 6">S14-83T</strain>
    </source>
</reference>
<dbReference type="InterPro" id="IPR015797">
    <property type="entry name" value="NUDIX_hydrolase-like_dom_sf"/>
</dbReference>
<evidence type="ECO:0000313" key="6">
    <source>
        <dbReference type="Proteomes" id="UP000276417"/>
    </source>
</evidence>
<comment type="cofactor">
    <cofactor evidence="1">
        <name>Mg(2+)</name>
        <dbReference type="ChEBI" id="CHEBI:18420"/>
    </cofactor>
</comment>
<sequence length="316" mass="34558">MSYLSELRAALGTRPLFSVGASAAVQDERQRVLLQRRGDDGLWGLPGGGLELGETFEGAACRELNEETGLDTPLTFWQAVSGPHLYHRYPNGDQVYFVGGLCRGHLPAAALAQAAPDDSGETLELAWFDLAHLPTISANVNKQTLSLLRSEVGLPPLPLDWVPPKPTGEHLRELRAVVGPRPLFAPGANVLLRDEQGRVLLLRSGDMRRWTLPGGSMELGETFEQAARRELKEEAGLEVSELRALKLYIGPAYRFTYPHGDVVDYVSQLFEGQFMGGALTLPADEITEAAWFAPDQLPNAEELSGPLIGANLREWI</sequence>
<evidence type="ECO:0000313" key="5">
    <source>
        <dbReference type="EMBL" id="AZI41499.1"/>
    </source>
</evidence>
<dbReference type="PROSITE" id="PS00893">
    <property type="entry name" value="NUDIX_BOX"/>
    <property type="match status" value="2"/>
</dbReference>
<dbReference type="PROSITE" id="PS51462">
    <property type="entry name" value="NUDIX"/>
    <property type="match status" value="2"/>
</dbReference>
<dbReference type="Gene3D" id="3.90.79.10">
    <property type="entry name" value="Nucleoside Triphosphate Pyrophosphohydrolase"/>
    <property type="match status" value="2"/>
</dbReference>
<dbReference type="PRINTS" id="PR00502">
    <property type="entry name" value="NUDIXFAMILY"/>
</dbReference>
<keyword evidence="6" id="KW-1185">Reference proteome</keyword>
<dbReference type="RefSeq" id="WP_124867213.1">
    <property type="nucleotide sequence ID" value="NZ_CP034183.1"/>
</dbReference>
<dbReference type="CDD" id="cd04677">
    <property type="entry name" value="NUDIX_Hydrolase"/>
    <property type="match status" value="1"/>
</dbReference>
<gene>
    <name evidence="5" type="ORF">EHF33_00950</name>
</gene>
<dbReference type="GO" id="GO:0016787">
    <property type="term" value="F:hydrolase activity"/>
    <property type="evidence" value="ECO:0007669"/>
    <property type="project" value="UniProtKB-KW"/>
</dbReference>
<dbReference type="PANTHER" id="PTHR43046">
    <property type="entry name" value="GDP-MANNOSE MANNOSYL HYDROLASE"/>
    <property type="match status" value="1"/>
</dbReference>
<name>A0A3G8Y7Z3_9DEIO</name>
<dbReference type="PANTHER" id="PTHR43046:SF16">
    <property type="entry name" value="ADP-RIBOSE PYROPHOSPHATASE YJHB-RELATED"/>
    <property type="match status" value="1"/>
</dbReference>
<dbReference type="OrthoDB" id="9787476at2"/>
<organism evidence="5 6">
    <name type="scientific">Deinococcus psychrotolerans</name>
    <dbReference type="NCBI Taxonomy" id="2489213"/>
    <lineage>
        <taxon>Bacteria</taxon>
        <taxon>Thermotogati</taxon>
        <taxon>Deinococcota</taxon>
        <taxon>Deinococci</taxon>
        <taxon>Deinococcales</taxon>
        <taxon>Deinococcaceae</taxon>
        <taxon>Deinococcus</taxon>
    </lineage>
</organism>
<keyword evidence="2 3" id="KW-0378">Hydrolase</keyword>
<comment type="similarity">
    <text evidence="3">Belongs to the Nudix hydrolase family.</text>
</comment>
<dbReference type="Proteomes" id="UP000276417">
    <property type="component" value="Chromosome 1"/>
</dbReference>
<evidence type="ECO:0000256" key="2">
    <source>
        <dbReference type="ARBA" id="ARBA00022801"/>
    </source>
</evidence>